<evidence type="ECO:0000313" key="4">
    <source>
        <dbReference type="Proteomes" id="UP000185678"/>
    </source>
</evidence>
<protein>
    <submittedName>
        <fullName evidence="3">Threonine/homoserine efflux transporter RhtA</fullName>
    </submittedName>
</protein>
<dbReference type="AlphaFoldDB" id="A0A1N7P470"/>
<feature type="transmembrane region" description="Helical" evidence="1">
    <location>
        <begin position="214"/>
        <end position="232"/>
    </location>
</feature>
<feature type="transmembrane region" description="Helical" evidence="1">
    <location>
        <begin position="189"/>
        <end position="208"/>
    </location>
</feature>
<accession>A0A1N7P470</accession>
<keyword evidence="4" id="KW-1185">Reference proteome</keyword>
<feature type="transmembrane region" description="Helical" evidence="1">
    <location>
        <begin position="105"/>
        <end position="123"/>
    </location>
</feature>
<name>A0A1N7P470_9PROT</name>
<dbReference type="GO" id="GO:0016020">
    <property type="term" value="C:membrane"/>
    <property type="evidence" value="ECO:0007669"/>
    <property type="project" value="InterPro"/>
</dbReference>
<sequence>MMSLFASLPRPLWGLLLSGLGMLIISPDGMLLHMIRQAGLWETLFWRCLGIGVTLFVVLLALYRQRLWGMIAGLGRVGLLSVLTLTASNLLFVDAMVHTSVANTLVFMASMPLWSAICGLLFIREAVQPRTWGAIALGLGGIGVIVSDSLRLGGDSLHGDMAALGAALAFGLNLVVLRKAGNRDMTASLMLSEGMTALIALPFVSTWSLPTHDMMLLGFQGFVYLPLALTLFMAGARYAPAAEVALLSLIETVLGPLWAWLVLSEAPSVRALLGGALIIAAVAGNTLLGMVQARRPVLLVKD</sequence>
<feature type="domain" description="EamA" evidence="2">
    <location>
        <begin position="33"/>
        <end position="146"/>
    </location>
</feature>
<gene>
    <name evidence="3" type="ORF">SAMN05421779_10639</name>
</gene>
<dbReference type="STRING" id="80876.SAMN05421779_10639"/>
<feature type="transmembrane region" description="Helical" evidence="1">
    <location>
        <begin position="12"/>
        <end position="32"/>
    </location>
</feature>
<dbReference type="Pfam" id="PF00892">
    <property type="entry name" value="EamA"/>
    <property type="match status" value="2"/>
</dbReference>
<dbReference type="EMBL" id="FTOA01000006">
    <property type="protein sequence ID" value="SIT05239.1"/>
    <property type="molecule type" value="Genomic_DNA"/>
</dbReference>
<dbReference type="OrthoDB" id="9810239at2"/>
<dbReference type="InterPro" id="IPR037185">
    <property type="entry name" value="EmrE-like"/>
</dbReference>
<dbReference type="SUPFAM" id="SSF103481">
    <property type="entry name" value="Multidrug resistance efflux transporter EmrE"/>
    <property type="match status" value="2"/>
</dbReference>
<dbReference type="PANTHER" id="PTHR22911">
    <property type="entry name" value="ACYL-MALONYL CONDENSING ENZYME-RELATED"/>
    <property type="match status" value="1"/>
</dbReference>
<keyword evidence="1" id="KW-0472">Membrane</keyword>
<proteinExistence type="predicted"/>
<dbReference type="RefSeq" id="WP_084194913.1">
    <property type="nucleotide sequence ID" value="NZ_FTOA01000006.1"/>
</dbReference>
<keyword evidence="1" id="KW-0812">Transmembrane</keyword>
<feature type="transmembrane region" description="Helical" evidence="1">
    <location>
        <begin position="74"/>
        <end position="93"/>
    </location>
</feature>
<feature type="transmembrane region" description="Helical" evidence="1">
    <location>
        <begin position="159"/>
        <end position="177"/>
    </location>
</feature>
<dbReference type="InterPro" id="IPR000620">
    <property type="entry name" value="EamA_dom"/>
</dbReference>
<dbReference type="Proteomes" id="UP000185678">
    <property type="component" value="Unassembled WGS sequence"/>
</dbReference>
<feature type="transmembrane region" description="Helical" evidence="1">
    <location>
        <begin position="269"/>
        <end position="291"/>
    </location>
</feature>
<organism evidence="3 4">
    <name type="scientific">Insolitispirillum peregrinum</name>
    <dbReference type="NCBI Taxonomy" id="80876"/>
    <lineage>
        <taxon>Bacteria</taxon>
        <taxon>Pseudomonadati</taxon>
        <taxon>Pseudomonadota</taxon>
        <taxon>Alphaproteobacteria</taxon>
        <taxon>Rhodospirillales</taxon>
        <taxon>Novispirillaceae</taxon>
        <taxon>Insolitispirillum</taxon>
    </lineage>
</organism>
<feature type="domain" description="EamA" evidence="2">
    <location>
        <begin position="159"/>
        <end position="284"/>
    </location>
</feature>
<reference evidence="3 4" key="1">
    <citation type="submission" date="2017-01" db="EMBL/GenBank/DDBJ databases">
        <authorList>
            <person name="Mah S.A."/>
            <person name="Swanson W.J."/>
            <person name="Moy G.W."/>
            <person name="Vacquier V.D."/>
        </authorList>
    </citation>
    <scope>NUCLEOTIDE SEQUENCE [LARGE SCALE GENOMIC DNA]</scope>
    <source>
        <strain evidence="3 4">DSM 11589</strain>
    </source>
</reference>
<evidence type="ECO:0000313" key="3">
    <source>
        <dbReference type="EMBL" id="SIT05239.1"/>
    </source>
</evidence>
<feature type="transmembrane region" description="Helical" evidence="1">
    <location>
        <begin position="130"/>
        <end position="147"/>
    </location>
</feature>
<evidence type="ECO:0000259" key="2">
    <source>
        <dbReference type="Pfam" id="PF00892"/>
    </source>
</evidence>
<keyword evidence="1" id="KW-1133">Transmembrane helix</keyword>
<feature type="transmembrane region" description="Helical" evidence="1">
    <location>
        <begin position="44"/>
        <end position="62"/>
    </location>
</feature>
<feature type="transmembrane region" description="Helical" evidence="1">
    <location>
        <begin position="244"/>
        <end position="263"/>
    </location>
</feature>
<dbReference type="PANTHER" id="PTHR22911:SF135">
    <property type="entry name" value="BLR4310 PROTEIN"/>
    <property type="match status" value="1"/>
</dbReference>
<evidence type="ECO:0000256" key="1">
    <source>
        <dbReference type="SAM" id="Phobius"/>
    </source>
</evidence>